<dbReference type="EMBL" id="JAERSE020000005">
    <property type="protein sequence ID" value="MCA6069027.1"/>
    <property type="molecule type" value="Genomic_DNA"/>
</dbReference>
<proteinExistence type="predicted"/>
<accession>A0ABS8A5B1</accession>
<keyword evidence="2" id="KW-1185">Reference proteome</keyword>
<evidence type="ECO:0000313" key="2">
    <source>
        <dbReference type="Proteomes" id="UP000618240"/>
    </source>
</evidence>
<organism evidence="1 2">
    <name type="scientific">Chryseobacterium tagetis</name>
    <dbReference type="NCBI Taxonomy" id="2801334"/>
    <lineage>
        <taxon>Bacteria</taxon>
        <taxon>Pseudomonadati</taxon>
        <taxon>Bacteroidota</taxon>
        <taxon>Flavobacteriia</taxon>
        <taxon>Flavobacteriales</taxon>
        <taxon>Weeksellaceae</taxon>
        <taxon>Chryseobacterium group</taxon>
        <taxon>Chryseobacterium</taxon>
    </lineage>
</organism>
<evidence type="ECO:0000313" key="1">
    <source>
        <dbReference type="EMBL" id="MCA6069027.1"/>
    </source>
</evidence>
<comment type="caution">
    <text evidence="1">The sequence shown here is derived from an EMBL/GenBank/DDBJ whole genome shotgun (WGS) entry which is preliminary data.</text>
</comment>
<dbReference type="Proteomes" id="UP000618240">
    <property type="component" value="Unassembled WGS sequence"/>
</dbReference>
<reference evidence="1 2" key="1">
    <citation type="submission" date="2021-09" db="EMBL/GenBank/DDBJ databases">
        <title>Genome sequencing and assembly of Chryseobacterium sp. RG1.</title>
        <authorList>
            <person name="Chhetri G."/>
        </authorList>
    </citation>
    <scope>NUCLEOTIDE SEQUENCE [LARGE SCALE GENOMIC DNA]</scope>
    <source>
        <strain evidence="1 2">RG1</strain>
    </source>
</reference>
<gene>
    <name evidence="1" type="ORF">JI747_017815</name>
</gene>
<dbReference type="RefSeq" id="WP_225690223.1">
    <property type="nucleotide sequence ID" value="NZ_JAERSE020000005.1"/>
</dbReference>
<protein>
    <submittedName>
        <fullName evidence="1">Uncharacterized protein</fullName>
    </submittedName>
</protein>
<sequence>MKLFFLLIININFTYSFAQIVKNDEYKIYATFLSEQDYKNYSVNLGIPIKYQSTFNFEEDFIAQEIHKLPNKIIDKKKLSEMVLQFATSSGENKFIKNGKVYFSPIFFKTKNEAYFFSVMDYSNRPKEIYLFLKAHKFKDKWIIEHYYDIF</sequence>
<name>A0ABS8A5B1_9FLAO</name>